<organism evidence="2 3">
    <name type="scientific">Dibothriocephalus latus</name>
    <name type="common">Fish tapeworm</name>
    <name type="synonym">Diphyllobothrium latum</name>
    <dbReference type="NCBI Taxonomy" id="60516"/>
    <lineage>
        <taxon>Eukaryota</taxon>
        <taxon>Metazoa</taxon>
        <taxon>Spiralia</taxon>
        <taxon>Lophotrochozoa</taxon>
        <taxon>Platyhelminthes</taxon>
        <taxon>Cestoda</taxon>
        <taxon>Eucestoda</taxon>
        <taxon>Diphyllobothriidea</taxon>
        <taxon>Diphyllobothriidae</taxon>
        <taxon>Dibothriocephalus</taxon>
    </lineage>
</organism>
<dbReference type="Gene3D" id="1.20.120.1240">
    <property type="entry name" value="Dynamin, middle domain"/>
    <property type="match status" value="1"/>
</dbReference>
<gene>
    <name evidence="2" type="ORF">DILT_LOCUS16593</name>
</gene>
<evidence type="ECO:0000313" key="2">
    <source>
        <dbReference type="EMBL" id="VDN34760.1"/>
    </source>
</evidence>
<sequence>MRVNLLDQLIDQELLRFPNLHERIVDVVTSLLRKRLPPTNEMVTNLVSIELSYINTRHPDFTEALLLHRQQPPGLAALVSTNFSNLVVLVYV</sequence>
<dbReference type="EMBL" id="UYRU01085861">
    <property type="protein sequence ID" value="VDN34760.1"/>
    <property type="molecule type" value="Genomic_DNA"/>
</dbReference>
<reference evidence="2 3" key="1">
    <citation type="submission" date="2018-11" db="EMBL/GenBank/DDBJ databases">
        <authorList>
            <consortium name="Pathogen Informatics"/>
        </authorList>
    </citation>
    <scope>NUCLEOTIDE SEQUENCE [LARGE SCALE GENOMIC DNA]</scope>
</reference>
<proteinExistence type="predicted"/>
<dbReference type="Pfam" id="PF01031">
    <property type="entry name" value="Dynamin_M"/>
    <property type="match status" value="1"/>
</dbReference>
<protein>
    <recommendedName>
        <fullName evidence="1">Dynamin stalk domain-containing protein</fullName>
    </recommendedName>
</protein>
<dbReference type="AlphaFoldDB" id="A0A3P7N537"/>
<evidence type="ECO:0000313" key="3">
    <source>
        <dbReference type="Proteomes" id="UP000281553"/>
    </source>
</evidence>
<accession>A0A3P7N537</accession>
<feature type="domain" description="Dynamin stalk" evidence="1">
    <location>
        <begin position="5"/>
        <end position="65"/>
    </location>
</feature>
<dbReference type="Proteomes" id="UP000281553">
    <property type="component" value="Unassembled WGS sequence"/>
</dbReference>
<name>A0A3P7N537_DIBLA</name>
<keyword evidence="3" id="KW-1185">Reference proteome</keyword>
<evidence type="ECO:0000259" key="1">
    <source>
        <dbReference type="Pfam" id="PF01031"/>
    </source>
</evidence>
<dbReference type="OrthoDB" id="5061070at2759"/>
<dbReference type="InterPro" id="IPR000375">
    <property type="entry name" value="Dynamin_stalk"/>
</dbReference>